<evidence type="ECO:0000313" key="3">
    <source>
        <dbReference type="EMBL" id="JAT12295.1"/>
    </source>
</evidence>
<feature type="compositionally biased region" description="Basic and acidic residues" evidence="1">
    <location>
        <begin position="877"/>
        <end position="894"/>
    </location>
</feature>
<evidence type="ECO:0000259" key="2">
    <source>
        <dbReference type="Pfam" id="PF03372"/>
    </source>
</evidence>
<dbReference type="InterPro" id="IPR036691">
    <property type="entry name" value="Endo/exonu/phosph_ase_sf"/>
</dbReference>
<dbReference type="Gene3D" id="3.60.10.10">
    <property type="entry name" value="Endonuclease/exonuclease/phosphatase"/>
    <property type="match status" value="2"/>
</dbReference>
<feature type="compositionally biased region" description="Low complexity" evidence="1">
    <location>
        <begin position="905"/>
        <end position="917"/>
    </location>
</feature>
<dbReference type="SUPFAM" id="SSF56219">
    <property type="entry name" value="DNase I-like"/>
    <property type="match status" value="2"/>
</dbReference>
<name>A0A1B6KLI0_9HEMI</name>
<dbReference type="EMBL" id="GEBQ01027682">
    <property type="protein sequence ID" value="JAT12295.1"/>
    <property type="molecule type" value="Transcribed_RNA"/>
</dbReference>
<evidence type="ECO:0000256" key="1">
    <source>
        <dbReference type="SAM" id="MobiDB-lite"/>
    </source>
</evidence>
<accession>A0A1B6KLI0</accession>
<reference evidence="3" key="1">
    <citation type="submission" date="2015-11" db="EMBL/GenBank/DDBJ databases">
        <title>De novo transcriptome assembly of four potential Pierce s Disease insect vectors from Arizona vineyards.</title>
        <authorList>
            <person name="Tassone E.E."/>
        </authorList>
    </citation>
    <scope>NUCLEOTIDE SEQUENCE</scope>
</reference>
<feature type="region of interest" description="Disordered" evidence="1">
    <location>
        <begin position="877"/>
        <end position="997"/>
    </location>
</feature>
<dbReference type="InterPro" id="IPR005135">
    <property type="entry name" value="Endo/exonuclease/phosphatase"/>
</dbReference>
<protein>
    <recommendedName>
        <fullName evidence="2">Endonuclease/exonuclease/phosphatase domain-containing protein</fullName>
    </recommendedName>
</protein>
<sequence>MSQPTKRPKAQKFRRWKYSPMKPVKRLFLKHSEQRDRNAQIQGRRFGKKTEEVAQSYRLFHGNKPANVASWNTEGKGSPEELDKTLMGSLKIPPDFVLLQNTKLPASEEGTENFKWYGSGEAGSVVLVSKKSKFEVKTHNQICDQIAVVKAALEDDTNLTLISCYIPPVTDYRCKELWDKLTDVLKEMPTNVEFVIGGDFNAQIGSNDTKTLLASCCGKLVYHENSDENGAHLLKLVKEAHLRIASTHGPPEATRDDYFTFKDGETKTQQDLIFIPLSRTYGYARFVYLNWIPEYKHALSSCQVFVDVLDKSAQVGKEAEVKLLLSTWNIQGATPSRIDTVLREQGLEIICLQELFLTSDEDIQSDHFVWLSSKQQWAKNVAVLVKKSPDIVVNEFRVISENVCEVDIVYHGYSMKVISCHLPASTDPRYETVAAQLFELVRSIPADTFFMVGGDLGVCNDHKKREKEGEKDKGNLPFLKKLVEGKKINLVTNSWGGNGCPFLTSKVIELKTAPRPFGRRISFFETSISCYRVFFVEKSAPIGLTFDFEGNLVLRSQRTEEVEGLTHKITTIEYHDPTAAAVSGEDKDEDGTVKPLPEDVEKYSSKSPSISELGRILNDFVMFNGVNEQSNSFKSKLQMLVMSFARGNFGRLTAEHVDIVGHKDQGKVRGISRIKWNGIILSETTAQSSEQKTMRRQNSNFLYSKLGQVFYQVKAKVSFFCKGQSPMLIDDPRYSEILQKVEKTKCPTVQEAIEYIENFFTKDSDTELMFGKDFTKEELEEIQAYAKNHKLGYRFFVPNITEKKMDHIAVYIRRSPQYLRDKLMDCKENLKYMLIPPSGLGENYDRHAIKYEVEHFKEEEKLAQQFWKKMRGETKPVVKKNKENAGQEVKKPTDPVKSAVKPKATKNTQGQGKNQKQFRQDTRPAKRTNVAKRKYQEYSNYDDPSRFRTDHRQPQMDYRHPQMDYRQPQVDYRQPQMDYGQPQVDYRQPQVDYRQPQ</sequence>
<proteinExistence type="predicted"/>
<dbReference type="Pfam" id="PF03372">
    <property type="entry name" value="Exo_endo_phos"/>
    <property type="match status" value="1"/>
</dbReference>
<feature type="domain" description="Endonuclease/exonuclease/phosphatase" evidence="2">
    <location>
        <begin position="327"/>
        <end position="458"/>
    </location>
</feature>
<feature type="compositionally biased region" description="Basic and acidic residues" evidence="1">
    <location>
        <begin position="943"/>
        <end position="963"/>
    </location>
</feature>
<dbReference type="AlphaFoldDB" id="A0A1B6KLI0"/>
<feature type="non-terminal residue" evidence="3">
    <location>
        <position position="997"/>
    </location>
</feature>
<gene>
    <name evidence="3" type="ORF">g.26620</name>
</gene>
<organism evidence="3">
    <name type="scientific">Graphocephala atropunctata</name>
    <dbReference type="NCBI Taxonomy" id="36148"/>
    <lineage>
        <taxon>Eukaryota</taxon>
        <taxon>Metazoa</taxon>
        <taxon>Ecdysozoa</taxon>
        <taxon>Arthropoda</taxon>
        <taxon>Hexapoda</taxon>
        <taxon>Insecta</taxon>
        <taxon>Pterygota</taxon>
        <taxon>Neoptera</taxon>
        <taxon>Paraneoptera</taxon>
        <taxon>Hemiptera</taxon>
        <taxon>Auchenorrhyncha</taxon>
        <taxon>Membracoidea</taxon>
        <taxon>Cicadellidae</taxon>
        <taxon>Cicadellinae</taxon>
        <taxon>Cicadellini</taxon>
        <taxon>Graphocephala</taxon>
    </lineage>
</organism>
<dbReference type="GO" id="GO:0003824">
    <property type="term" value="F:catalytic activity"/>
    <property type="evidence" value="ECO:0007669"/>
    <property type="project" value="InterPro"/>
</dbReference>